<evidence type="ECO:0000256" key="2">
    <source>
        <dbReference type="SAM" id="MobiDB-lite"/>
    </source>
</evidence>
<dbReference type="PROSITE" id="PS50835">
    <property type="entry name" value="IG_LIKE"/>
    <property type="match status" value="1"/>
</dbReference>
<dbReference type="Proteomes" id="UP000695000">
    <property type="component" value="Unplaced"/>
</dbReference>
<feature type="domain" description="Ig-like" evidence="4">
    <location>
        <begin position="39"/>
        <end position="128"/>
    </location>
</feature>
<evidence type="ECO:0000313" key="6">
    <source>
        <dbReference type="RefSeq" id="XP_017785833.1"/>
    </source>
</evidence>
<keyword evidence="5" id="KW-1185">Reference proteome</keyword>
<evidence type="ECO:0000256" key="3">
    <source>
        <dbReference type="SAM" id="SignalP"/>
    </source>
</evidence>
<proteinExistence type="predicted"/>
<accession>A0ABM1NG83</accession>
<sequence>MFALQSVFVALMCFAVENGECLSLKSIKFPEVADVRGNVDLECHFDMEKDILKDIKWYKDNNEFFRYEPKRTPPYISFEVAGVHVLKGVDQCNLKNCYVSLHQLSKAHSGGSYRCEVTSEGPSFKSVSETGNIIVAALPNKELRIEGLRIDEKYVEGEQITANCVSDVSDPAPILSWYINTNEAPSKSVGEMKTAHVDDELGSVSKSLTLNFTVDKKMATASKVEVRCEAKLPGIPWQPQTTGVVLTTRHAATTTPIPPPRPQPRKKSNQNRPVLAPFLLPIALFAITFN</sequence>
<evidence type="ECO:0000313" key="5">
    <source>
        <dbReference type="Proteomes" id="UP000695000"/>
    </source>
</evidence>
<dbReference type="Gene3D" id="2.60.40.10">
    <property type="entry name" value="Immunoglobulins"/>
    <property type="match status" value="2"/>
</dbReference>
<feature type="signal peptide" evidence="3">
    <location>
        <begin position="1"/>
        <end position="21"/>
    </location>
</feature>
<dbReference type="InterPro" id="IPR013783">
    <property type="entry name" value="Ig-like_fold"/>
</dbReference>
<dbReference type="PANTHER" id="PTHR21261">
    <property type="entry name" value="BEAT PROTEIN"/>
    <property type="match status" value="1"/>
</dbReference>
<protein>
    <submittedName>
        <fullName evidence="6">Uncharacterized protein LOC108568987</fullName>
    </submittedName>
</protein>
<feature type="region of interest" description="Disordered" evidence="2">
    <location>
        <begin position="252"/>
        <end position="272"/>
    </location>
</feature>
<reference evidence="6" key="1">
    <citation type="submission" date="2025-08" db="UniProtKB">
        <authorList>
            <consortium name="RefSeq"/>
        </authorList>
    </citation>
    <scope>IDENTIFICATION</scope>
    <source>
        <tissue evidence="6">Whole Larva</tissue>
    </source>
</reference>
<keyword evidence="1" id="KW-1015">Disulfide bond</keyword>
<dbReference type="RefSeq" id="XP_017785833.1">
    <property type="nucleotide sequence ID" value="XM_017930344.1"/>
</dbReference>
<name>A0ABM1NG83_NICVS</name>
<dbReference type="InterPro" id="IPR007110">
    <property type="entry name" value="Ig-like_dom"/>
</dbReference>
<dbReference type="PANTHER" id="PTHR21261:SF15">
    <property type="entry name" value="BEATEN PATH IIIA, ISOFORM D-RELATED"/>
    <property type="match status" value="1"/>
</dbReference>
<dbReference type="GeneID" id="108568987"/>
<evidence type="ECO:0000259" key="4">
    <source>
        <dbReference type="PROSITE" id="PS50835"/>
    </source>
</evidence>
<dbReference type="Pfam" id="PF08205">
    <property type="entry name" value="C2-set_2"/>
    <property type="match status" value="1"/>
</dbReference>
<dbReference type="InterPro" id="IPR013162">
    <property type="entry name" value="CD80_C2-set"/>
</dbReference>
<organism evidence="5 6">
    <name type="scientific">Nicrophorus vespilloides</name>
    <name type="common">Boreal carrion beetle</name>
    <dbReference type="NCBI Taxonomy" id="110193"/>
    <lineage>
        <taxon>Eukaryota</taxon>
        <taxon>Metazoa</taxon>
        <taxon>Ecdysozoa</taxon>
        <taxon>Arthropoda</taxon>
        <taxon>Hexapoda</taxon>
        <taxon>Insecta</taxon>
        <taxon>Pterygota</taxon>
        <taxon>Neoptera</taxon>
        <taxon>Endopterygota</taxon>
        <taxon>Coleoptera</taxon>
        <taxon>Polyphaga</taxon>
        <taxon>Staphyliniformia</taxon>
        <taxon>Silphidae</taxon>
        <taxon>Nicrophorinae</taxon>
        <taxon>Nicrophorus</taxon>
    </lineage>
</organism>
<keyword evidence="3" id="KW-0732">Signal</keyword>
<feature type="chain" id="PRO_5045821424" evidence="3">
    <location>
        <begin position="22"/>
        <end position="290"/>
    </location>
</feature>
<gene>
    <name evidence="6" type="primary">LOC108568987</name>
</gene>
<evidence type="ECO:0000256" key="1">
    <source>
        <dbReference type="ARBA" id="ARBA00023157"/>
    </source>
</evidence>